<proteinExistence type="predicted"/>
<dbReference type="RefSeq" id="WP_221337926.1">
    <property type="nucleotide sequence ID" value="NZ_BAAAWY010000064.1"/>
</dbReference>
<accession>A0A7W9KDN2</accession>
<feature type="signal peptide" evidence="1">
    <location>
        <begin position="1"/>
        <end position="23"/>
    </location>
</feature>
<dbReference type="EMBL" id="JACHIR010000001">
    <property type="protein sequence ID" value="MBB5890577.1"/>
    <property type="molecule type" value="Genomic_DNA"/>
</dbReference>
<sequence length="157" mass="16337">MKAVLVAAAVAGTLLAGAGVAGAAPAVTKLTQSQAASQLRAAGITWSSSGNCTDRSNPHCTSFDQINASTVNGVITLRNASGCAINITGGTEVGHASGTYSHYNGYKVDISHNSCIDNYVHNSFSYIGLRGDGYPQWKSAAGNLYCDEGNHWDITYF</sequence>
<keyword evidence="3" id="KW-1185">Reference proteome</keyword>
<gene>
    <name evidence="2" type="ORF">BJ998_001773</name>
</gene>
<reference evidence="2 3" key="1">
    <citation type="submission" date="2020-08" db="EMBL/GenBank/DDBJ databases">
        <title>Sequencing the genomes of 1000 actinobacteria strains.</title>
        <authorList>
            <person name="Klenk H.-P."/>
        </authorList>
    </citation>
    <scope>NUCLEOTIDE SEQUENCE [LARGE SCALE GENOMIC DNA]</scope>
    <source>
        <strain evidence="2 3">DSM 43851</strain>
    </source>
</reference>
<evidence type="ECO:0000256" key="1">
    <source>
        <dbReference type="SAM" id="SignalP"/>
    </source>
</evidence>
<name>A0A7W9KDN2_9PSEU</name>
<dbReference type="AlphaFoldDB" id="A0A7W9KDN2"/>
<evidence type="ECO:0000313" key="3">
    <source>
        <dbReference type="Proteomes" id="UP000585638"/>
    </source>
</evidence>
<protein>
    <submittedName>
        <fullName evidence="2">Uncharacterized protein</fullName>
    </submittedName>
</protein>
<organism evidence="2 3">
    <name type="scientific">Kutzneria kofuensis</name>
    <dbReference type="NCBI Taxonomy" id="103725"/>
    <lineage>
        <taxon>Bacteria</taxon>
        <taxon>Bacillati</taxon>
        <taxon>Actinomycetota</taxon>
        <taxon>Actinomycetes</taxon>
        <taxon>Pseudonocardiales</taxon>
        <taxon>Pseudonocardiaceae</taxon>
        <taxon>Kutzneria</taxon>
    </lineage>
</organism>
<dbReference type="Proteomes" id="UP000585638">
    <property type="component" value="Unassembled WGS sequence"/>
</dbReference>
<feature type="chain" id="PRO_5030509794" evidence="1">
    <location>
        <begin position="24"/>
        <end position="157"/>
    </location>
</feature>
<evidence type="ECO:0000313" key="2">
    <source>
        <dbReference type="EMBL" id="MBB5890577.1"/>
    </source>
</evidence>
<comment type="caution">
    <text evidence="2">The sequence shown here is derived from an EMBL/GenBank/DDBJ whole genome shotgun (WGS) entry which is preliminary data.</text>
</comment>
<keyword evidence="1" id="KW-0732">Signal</keyword>